<dbReference type="Proteomes" id="UP000293863">
    <property type="component" value="Unassembled WGS sequence"/>
</dbReference>
<evidence type="ECO:0000313" key="3">
    <source>
        <dbReference type="Proteomes" id="UP000293863"/>
    </source>
</evidence>
<dbReference type="GO" id="GO:0008168">
    <property type="term" value="F:methyltransferase activity"/>
    <property type="evidence" value="ECO:0007669"/>
    <property type="project" value="UniProtKB-KW"/>
</dbReference>
<feature type="domain" description="Methyltransferase" evidence="1">
    <location>
        <begin position="38"/>
        <end position="135"/>
    </location>
</feature>
<protein>
    <submittedName>
        <fullName evidence="2">SAM-dependent methyltransferase</fullName>
    </submittedName>
</protein>
<organism evidence="2 3">
    <name type="scientific">Acinetobacter wuhouensis</name>
    <dbReference type="NCBI Taxonomy" id="1879050"/>
    <lineage>
        <taxon>Bacteria</taxon>
        <taxon>Pseudomonadati</taxon>
        <taxon>Pseudomonadota</taxon>
        <taxon>Gammaproteobacteria</taxon>
        <taxon>Moraxellales</taxon>
        <taxon>Moraxellaceae</taxon>
        <taxon>Acinetobacter</taxon>
    </lineage>
</organism>
<accession>A0A4Q7ADX1</accession>
<dbReference type="EMBL" id="SGSQ01000021">
    <property type="protein sequence ID" value="RZG44778.1"/>
    <property type="molecule type" value="Genomic_DNA"/>
</dbReference>
<keyword evidence="2" id="KW-0808">Transferase</keyword>
<dbReference type="RefSeq" id="WP_130168749.1">
    <property type="nucleotide sequence ID" value="NZ_SGSQ01000021.1"/>
</dbReference>
<evidence type="ECO:0000313" key="2">
    <source>
        <dbReference type="EMBL" id="RZG44778.1"/>
    </source>
</evidence>
<proteinExistence type="predicted"/>
<dbReference type="InterPro" id="IPR041698">
    <property type="entry name" value="Methyltransf_25"/>
</dbReference>
<dbReference type="AlphaFoldDB" id="A0A4Q7ADX1"/>
<keyword evidence="3" id="KW-1185">Reference proteome</keyword>
<evidence type="ECO:0000259" key="1">
    <source>
        <dbReference type="Pfam" id="PF13649"/>
    </source>
</evidence>
<gene>
    <name evidence="2" type="ORF">EXU28_13375</name>
</gene>
<dbReference type="GO" id="GO:0032259">
    <property type="term" value="P:methylation"/>
    <property type="evidence" value="ECO:0007669"/>
    <property type="project" value="UniProtKB-KW"/>
</dbReference>
<dbReference type="InterPro" id="IPR029063">
    <property type="entry name" value="SAM-dependent_MTases_sf"/>
</dbReference>
<name>A0A4Q7ADX1_9GAMM</name>
<dbReference type="Pfam" id="PF13649">
    <property type="entry name" value="Methyltransf_25"/>
    <property type="match status" value="1"/>
</dbReference>
<reference evidence="2 3" key="1">
    <citation type="submission" date="2019-02" db="EMBL/GenBank/DDBJ databases">
        <title>The Batch Genome Submission of Acinetobacter spp. strains.</title>
        <authorList>
            <person name="Qin J."/>
            <person name="Hu Y."/>
            <person name="Ye H."/>
            <person name="Wei L."/>
            <person name="Feng Y."/>
            <person name="Zong Z."/>
        </authorList>
    </citation>
    <scope>NUCLEOTIDE SEQUENCE [LARGE SCALE GENOMIC DNA]</scope>
    <source>
        <strain evidence="2 3">WCHAW060049</strain>
    </source>
</reference>
<dbReference type="Gene3D" id="3.40.50.150">
    <property type="entry name" value="Vaccinia Virus protein VP39"/>
    <property type="match status" value="1"/>
</dbReference>
<dbReference type="SUPFAM" id="SSF53335">
    <property type="entry name" value="S-adenosyl-L-methionine-dependent methyltransferases"/>
    <property type="match status" value="1"/>
</dbReference>
<keyword evidence="2" id="KW-0489">Methyltransferase</keyword>
<sequence length="206" mass="23961">MNQHWDNLYSQTQDLYGISPNHFIQQITDQIPIVGKTLAIAEGEGRNILYLANKAKQQNDSFSAEIWDYSKVAMQHLSTKAQQAGFEFTLRNIDLNDVEWPRECYQNVMCVYGHFDENTQFNVLTGIRQALTNNGWFIGELYSKEQIDYQTGGPKDINYLYDPISFLSVFKNDHLYHFYVGEQERHEGKLHNGKCHVVQFAIQVQK</sequence>
<comment type="caution">
    <text evidence="2">The sequence shown here is derived from an EMBL/GenBank/DDBJ whole genome shotgun (WGS) entry which is preliminary data.</text>
</comment>